<sequence length="127" mass="12981">MVAQSSSILHNTKLAGHPVLGSSASDTRASSADRAAQGCAAAGQQPAVALTAHTNVFVFRHTITMTQYLEPLSPPAIDKPATRLSLQRCPSHAAAVVPPPAAQSTAQPPRQVPAVISAAASALPVHH</sequence>
<keyword evidence="3" id="KW-1185">Reference proteome</keyword>
<reference evidence="2 3" key="1">
    <citation type="submission" date="2018-01" db="EMBL/GenBank/DDBJ databases">
        <title>Genome characterization of the sugarcane-associated fungus Trichoderma ghanense CCMA-1212 and their application in lignocelulose bioconversion.</title>
        <authorList>
            <person name="Steindorff A.S."/>
            <person name="Mendes T.D."/>
            <person name="Vilela E.S.D."/>
            <person name="Rodrigues D.S."/>
            <person name="Formighieri E.F."/>
            <person name="Melo I.S."/>
            <person name="Favaro L.C.L."/>
        </authorList>
    </citation>
    <scope>NUCLEOTIDE SEQUENCE [LARGE SCALE GENOMIC DNA]</scope>
    <source>
        <strain evidence="2 3">CCMA-1212</strain>
    </source>
</reference>
<organism evidence="2 3">
    <name type="scientific">Trichoderma ghanense</name>
    <dbReference type="NCBI Taxonomy" id="65468"/>
    <lineage>
        <taxon>Eukaryota</taxon>
        <taxon>Fungi</taxon>
        <taxon>Dikarya</taxon>
        <taxon>Ascomycota</taxon>
        <taxon>Pezizomycotina</taxon>
        <taxon>Sordariomycetes</taxon>
        <taxon>Hypocreomycetidae</taxon>
        <taxon>Hypocreales</taxon>
        <taxon>Hypocreaceae</taxon>
        <taxon>Trichoderma</taxon>
    </lineage>
</organism>
<evidence type="ECO:0000313" key="3">
    <source>
        <dbReference type="Proteomes" id="UP001642720"/>
    </source>
</evidence>
<comment type="caution">
    <text evidence="2">The sequence shown here is derived from an EMBL/GenBank/DDBJ whole genome shotgun (WGS) entry which is preliminary data.</text>
</comment>
<accession>A0ABY2HG68</accession>
<dbReference type="EMBL" id="PPTA01000002">
    <property type="protein sequence ID" value="TFB06325.1"/>
    <property type="molecule type" value="Genomic_DNA"/>
</dbReference>
<feature type="region of interest" description="Disordered" evidence="1">
    <location>
        <begin position="16"/>
        <end position="40"/>
    </location>
</feature>
<feature type="compositionally biased region" description="Low complexity" evidence="1">
    <location>
        <begin position="22"/>
        <end position="40"/>
    </location>
</feature>
<dbReference type="Proteomes" id="UP001642720">
    <property type="component" value="Unassembled WGS sequence"/>
</dbReference>
<dbReference type="RefSeq" id="XP_073562526.1">
    <property type="nucleotide sequence ID" value="XM_073699147.1"/>
</dbReference>
<evidence type="ECO:0000313" key="2">
    <source>
        <dbReference type="EMBL" id="TFB06325.1"/>
    </source>
</evidence>
<dbReference type="GeneID" id="300573597"/>
<proteinExistence type="predicted"/>
<gene>
    <name evidence="2" type="ORF">CCMA1212_001730</name>
</gene>
<protein>
    <submittedName>
        <fullName evidence="2">Uncharacterized protein</fullName>
    </submittedName>
</protein>
<evidence type="ECO:0000256" key="1">
    <source>
        <dbReference type="SAM" id="MobiDB-lite"/>
    </source>
</evidence>
<name>A0ABY2HG68_9HYPO</name>